<evidence type="ECO:0000313" key="4">
    <source>
        <dbReference type="Proteomes" id="UP001515480"/>
    </source>
</evidence>
<dbReference type="EMBL" id="JBGBPQ010000001">
    <property type="protein sequence ID" value="KAL1529630.1"/>
    <property type="molecule type" value="Genomic_DNA"/>
</dbReference>
<proteinExistence type="predicted"/>
<reference evidence="3 4" key="1">
    <citation type="journal article" date="2024" name="Science">
        <title>Giant polyketide synthase enzymes in the biosynthesis of giant marine polyether toxins.</title>
        <authorList>
            <person name="Fallon T.R."/>
            <person name="Shende V.V."/>
            <person name="Wierzbicki I.H."/>
            <person name="Pendleton A.L."/>
            <person name="Watervoot N.F."/>
            <person name="Auber R.P."/>
            <person name="Gonzalez D.J."/>
            <person name="Wisecaver J.H."/>
            <person name="Moore B.S."/>
        </authorList>
    </citation>
    <scope>NUCLEOTIDE SEQUENCE [LARGE SCALE GENOMIC DNA]</scope>
    <source>
        <strain evidence="3 4">12B1</strain>
    </source>
</reference>
<feature type="region of interest" description="Disordered" evidence="1">
    <location>
        <begin position="490"/>
        <end position="511"/>
    </location>
</feature>
<dbReference type="Proteomes" id="UP001515480">
    <property type="component" value="Unassembled WGS sequence"/>
</dbReference>
<evidence type="ECO:0000256" key="1">
    <source>
        <dbReference type="SAM" id="MobiDB-lite"/>
    </source>
</evidence>
<evidence type="ECO:0000256" key="2">
    <source>
        <dbReference type="SAM" id="SignalP"/>
    </source>
</evidence>
<comment type="caution">
    <text evidence="3">The sequence shown here is derived from an EMBL/GenBank/DDBJ whole genome shotgun (WGS) entry which is preliminary data.</text>
</comment>
<keyword evidence="4" id="KW-1185">Reference proteome</keyword>
<evidence type="ECO:0000313" key="3">
    <source>
        <dbReference type="EMBL" id="KAL1529630.1"/>
    </source>
</evidence>
<organism evidence="3 4">
    <name type="scientific">Prymnesium parvum</name>
    <name type="common">Toxic golden alga</name>
    <dbReference type="NCBI Taxonomy" id="97485"/>
    <lineage>
        <taxon>Eukaryota</taxon>
        <taxon>Haptista</taxon>
        <taxon>Haptophyta</taxon>
        <taxon>Prymnesiophyceae</taxon>
        <taxon>Prymnesiales</taxon>
        <taxon>Prymnesiaceae</taxon>
        <taxon>Prymnesium</taxon>
    </lineage>
</organism>
<evidence type="ECO:0008006" key="5">
    <source>
        <dbReference type="Google" id="ProtNLM"/>
    </source>
</evidence>
<dbReference type="AlphaFoldDB" id="A0AB34KAG8"/>
<gene>
    <name evidence="3" type="ORF">AB1Y20_000572</name>
</gene>
<protein>
    <recommendedName>
        <fullName evidence="5">Pectate lyase</fullName>
    </recommendedName>
</protein>
<sequence>MAQTLLPTLALALLPTLAVGVTELYARDFVNGTYRITTPGVYRLQEDVEFAPRADNDYWNVPGDPHYPMSAYYLGFFAAITIETADVELDLNGHTIKQGKEFYLMQRFWNAIQLADRAFVDNQGVASLNYQEKDKIPWLGVDARVAGMRSARNAFIHDGILGLSSHSGIHVQLFVDDHMGRVLSADDATLLVEAKHLFGNRARLPDGAVLYGIFINHIGLPHDQENFYGPGVQSRDVIIRNTVVTNLSIAPVEVPGLQTADGTFVQGIARDLIRIFDIVSDDFRSLVNARYKGNVLSDAYFAFWKLSNEFYEARVYASGCGNFGSNSTLPWTLWKGQCTGGTRRDPQLTGRDVALLQKKYFGGIAMSHDIFKWATIHGSSLHKIFISKPEAGARRQSKHYLVCDMDTMFHAMHGVVGIKVSWTSNATFSNISMSNLINKGDDHHWVCRQEYRLPENGEDVTAVSAPTPMAGADIHGFEIVKSQVLWATTNSSDSSDHASNPSDEVAATAHC</sequence>
<keyword evidence="2" id="KW-0732">Signal</keyword>
<accession>A0AB34KAG8</accession>
<feature type="chain" id="PRO_5044232926" description="Pectate lyase" evidence="2">
    <location>
        <begin position="21"/>
        <end position="511"/>
    </location>
</feature>
<feature type="signal peptide" evidence="2">
    <location>
        <begin position="1"/>
        <end position="20"/>
    </location>
</feature>
<name>A0AB34KAG8_PRYPA</name>
<feature type="compositionally biased region" description="Low complexity" evidence="1">
    <location>
        <begin position="491"/>
        <end position="503"/>
    </location>
</feature>